<organism evidence="1 2">
    <name type="scientific">Granulimonas faecalis</name>
    <dbReference type="NCBI Taxonomy" id="2894155"/>
    <lineage>
        <taxon>Bacteria</taxon>
        <taxon>Bacillati</taxon>
        <taxon>Actinomycetota</taxon>
        <taxon>Coriobacteriia</taxon>
        <taxon>Coriobacteriales</taxon>
        <taxon>Kribbibacteriaceae</taxon>
        <taxon>Granulimonas</taxon>
    </lineage>
</organism>
<protein>
    <recommendedName>
        <fullName evidence="3">Twin-arginine translocation signal domain-containing protein</fullName>
    </recommendedName>
</protein>
<dbReference type="Proteomes" id="UP001055025">
    <property type="component" value="Unassembled WGS sequence"/>
</dbReference>
<dbReference type="EMBL" id="BQKC01000001">
    <property type="protein sequence ID" value="GJM54456.1"/>
    <property type="molecule type" value="Genomic_DNA"/>
</dbReference>
<gene>
    <name evidence="1" type="ORF">ATOP_01110</name>
</gene>
<comment type="caution">
    <text evidence="1">The sequence shown here is derived from an EMBL/GenBank/DDBJ whole genome shotgun (WGS) entry which is preliminary data.</text>
</comment>
<evidence type="ECO:0008006" key="3">
    <source>
        <dbReference type="Google" id="ProtNLM"/>
    </source>
</evidence>
<accession>A0AAV5AWV1</accession>
<dbReference type="InterPro" id="IPR006311">
    <property type="entry name" value="TAT_signal"/>
</dbReference>
<proteinExistence type="predicted"/>
<name>A0AAV5AWV1_9ACTN</name>
<dbReference type="PROSITE" id="PS51318">
    <property type="entry name" value="TAT"/>
    <property type="match status" value="1"/>
</dbReference>
<keyword evidence="2" id="KW-1185">Reference proteome</keyword>
<evidence type="ECO:0000313" key="1">
    <source>
        <dbReference type="EMBL" id="GJM54456.1"/>
    </source>
</evidence>
<sequence>MSSGGLSERLALSRYGRREFLQILSLAAAGALLPCPKVSEAAEMRRARLEEVLDTYCEM</sequence>
<evidence type="ECO:0000313" key="2">
    <source>
        <dbReference type="Proteomes" id="UP001055025"/>
    </source>
</evidence>
<reference evidence="1" key="1">
    <citation type="journal article" date="2022" name="Int. J. Syst. Evol. Microbiol.">
        <title>Granulimonas faecalis gen. nov., sp. nov., and Leptogranulimonas caecicola gen. nov., sp. nov., novel lactate-producing Atopobiaceae bacteria isolated from mouse intestines, and an emended description of the family Atopobiaceae.</title>
        <authorList>
            <person name="Morinaga K."/>
            <person name="Kusada H."/>
            <person name="Sakamoto S."/>
            <person name="Murakami T."/>
            <person name="Toyoda A."/>
            <person name="Mori H."/>
            <person name="Meng X.Y."/>
            <person name="Takashino M."/>
            <person name="Murotomi K."/>
            <person name="Tamaki H."/>
        </authorList>
    </citation>
    <scope>NUCLEOTIDE SEQUENCE</scope>
    <source>
        <strain evidence="1">OPF53</strain>
    </source>
</reference>
<dbReference type="AlphaFoldDB" id="A0AAV5AWV1"/>